<dbReference type="CDD" id="cd07341">
    <property type="entry name" value="M56_BlaR1_MecR1_like"/>
    <property type="match status" value="1"/>
</dbReference>
<evidence type="ECO:0000313" key="4">
    <source>
        <dbReference type="Proteomes" id="UP000322025"/>
    </source>
</evidence>
<reference evidence="3" key="1">
    <citation type="submission" date="2019-07" db="EMBL/GenBank/DDBJ databases">
        <authorList>
            <person name="Wongkuna S."/>
            <person name="Scaria J."/>
        </authorList>
    </citation>
    <scope>NUCLEOTIDE SEQUENCE [LARGE SCALE GENOMIC DNA]</scope>
    <source>
        <strain evidence="3">SW178</strain>
    </source>
</reference>
<sequence length="481" mass="54605">MSDNMLAYIFRIFWIVLLAFILVDSFCKSWNTENGKKERILSGGYGTFVGYDPVVLPIIVGIYLVLCIGISAAKKEDILLNTTSLIDMILFITIYFTILLILLPVFRRYYTAKTCAAFWVVPVVLYFQPNMLETFAVPPAVVFYIPENFLTILGGIWITGFAVIFAIQVISHLYFTKKLRENSRPVADASLSEQWDKMKKDMDIPLVVDIRYCSEVNTPLTIGMRMKNTTTYLPERGFTDEEAELIFAHELHHIRRRDTHMKFFLRFCCAFGWIHPLVWVAVRKAEDDLELSCDEIVLKDADKDKRRRYAELLLSIAGDSRGYSTCLSASAKSLRYRLRAALPVKNKRKGVLLLFLIMIVCGLCTGRLALSTNRGTLSELAGPDTAEISNADFQSGRYADPHGIKDVELLSQYLSDLQVERIYTGYENDSSGGGLTGEFATAKRSFVLSGNYLHITDIVSGETEKYYIRIAPDWEFVKSLQ</sequence>
<feature type="transmembrane region" description="Helical" evidence="1">
    <location>
        <begin position="6"/>
        <end position="27"/>
    </location>
</feature>
<keyword evidence="1" id="KW-0472">Membrane</keyword>
<dbReference type="InterPro" id="IPR008756">
    <property type="entry name" value="Peptidase_M56"/>
</dbReference>
<keyword evidence="1" id="KW-1133">Transmembrane helix</keyword>
<feature type="transmembrane region" description="Helical" evidence="1">
    <location>
        <begin position="351"/>
        <end position="370"/>
    </location>
</feature>
<evidence type="ECO:0000256" key="1">
    <source>
        <dbReference type="SAM" id="Phobius"/>
    </source>
</evidence>
<feature type="domain" description="Peptidase M56" evidence="2">
    <location>
        <begin position="147"/>
        <end position="333"/>
    </location>
</feature>
<dbReference type="OrthoDB" id="9770467at2"/>
<gene>
    <name evidence="3" type="ORF">FNY66_15280</name>
</gene>
<evidence type="ECO:0000313" key="3">
    <source>
        <dbReference type="EMBL" id="KAA8500111.1"/>
    </source>
</evidence>
<protein>
    <submittedName>
        <fullName evidence="3">M56 family metallopeptidase</fullName>
    </submittedName>
</protein>
<feature type="transmembrane region" description="Helical" evidence="1">
    <location>
        <begin position="48"/>
        <end position="73"/>
    </location>
</feature>
<dbReference type="AlphaFoldDB" id="A0A5M9HXE0"/>
<dbReference type="Pfam" id="PF05569">
    <property type="entry name" value="Peptidase_M56"/>
    <property type="match status" value="1"/>
</dbReference>
<dbReference type="EMBL" id="VMSO01000048">
    <property type="protein sequence ID" value="KAA8500111.1"/>
    <property type="molecule type" value="Genomic_DNA"/>
</dbReference>
<evidence type="ECO:0000259" key="2">
    <source>
        <dbReference type="Pfam" id="PF05569"/>
    </source>
</evidence>
<organism evidence="3 4">
    <name type="scientific">Mediterraneibacter catenae</name>
    <dbReference type="NCBI Taxonomy" id="2594882"/>
    <lineage>
        <taxon>Bacteria</taxon>
        <taxon>Bacillati</taxon>
        <taxon>Bacillota</taxon>
        <taxon>Clostridia</taxon>
        <taxon>Lachnospirales</taxon>
        <taxon>Lachnospiraceae</taxon>
        <taxon>Mediterraneibacter</taxon>
    </lineage>
</organism>
<dbReference type="RefSeq" id="WP_150311674.1">
    <property type="nucleotide sequence ID" value="NZ_VMSO01000048.1"/>
</dbReference>
<dbReference type="InterPro" id="IPR052173">
    <property type="entry name" value="Beta-lactam_resp_regulator"/>
</dbReference>
<feature type="transmembrane region" description="Helical" evidence="1">
    <location>
        <begin position="85"/>
        <end position="103"/>
    </location>
</feature>
<proteinExistence type="predicted"/>
<keyword evidence="1" id="KW-0812">Transmembrane</keyword>
<feature type="transmembrane region" description="Helical" evidence="1">
    <location>
        <begin position="110"/>
        <end position="129"/>
    </location>
</feature>
<comment type="caution">
    <text evidence="3">The sequence shown here is derived from an EMBL/GenBank/DDBJ whole genome shotgun (WGS) entry which is preliminary data.</text>
</comment>
<accession>A0A5M9HXE0</accession>
<keyword evidence="4" id="KW-1185">Reference proteome</keyword>
<dbReference type="Proteomes" id="UP000322025">
    <property type="component" value="Unassembled WGS sequence"/>
</dbReference>
<dbReference type="PANTHER" id="PTHR34978">
    <property type="entry name" value="POSSIBLE SENSOR-TRANSDUCER PROTEIN BLAR"/>
    <property type="match status" value="1"/>
</dbReference>
<dbReference type="PANTHER" id="PTHR34978:SF3">
    <property type="entry name" value="SLR0241 PROTEIN"/>
    <property type="match status" value="1"/>
</dbReference>
<feature type="transmembrane region" description="Helical" evidence="1">
    <location>
        <begin position="149"/>
        <end position="175"/>
    </location>
</feature>
<feature type="transmembrane region" description="Helical" evidence="1">
    <location>
        <begin position="263"/>
        <end position="282"/>
    </location>
</feature>
<name>A0A5M9HXE0_9FIRM</name>